<gene>
    <name evidence="7" type="ORF">J4D97_18930</name>
</gene>
<keyword evidence="3" id="KW-0808">Transferase</keyword>
<dbReference type="CDD" id="cd02023">
    <property type="entry name" value="UMPK"/>
    <property type="match status" value="1"/>
</dbReference>
<dbReference type="InterPro" id="IPR006083">
    <property type="entry name" value="PRK/URK"/>
</dbReference>
<dbReference type="Proteomes" id="UP000670527">
    <property type="component" value="Unassembled WGS sequence"/>
</dbReference>
<evidence type="ECO:0000313" key="8">
    <source>
        <dbReference type="Proteomes" id="UP000670527"/>
    </source>
</evidence>
<dbReference type="EMBL" id="JAGETX010000016">
    <property type="protein sequence ID" value="MBO3272732.1"/>
    <property type="molecule type" value="Genomic_DNA"/>
</dbReference>
<dbReference type="GO" id="GO:0016301">
    <property type="term" value="F:kinase activity"/>
    <property type="evidence" value="ECO:0007669"/>
    <property type="project" value="UniProtKB-KW"/>
</dbReference>
<dbReference type="RefSeq" id="WP_185281238.1">
    <property type="nucleotide sequence ID" value="NZ_JAGETX010000016.1"/>
</dbReference>
<dbReference type="PRINTS" id="PR00988">
    <property type="entry name" value="URIDINKINASE"/>
</dbReference>
<dbReference type="PANTHER" id="PTHR10285">
    <property type="entry name" value="URIDINE KINASE"/>
    <property type="match status" value="1"/>
</dbReference>
<organism evidence="7 8">
    <name type="scientific">Hymenobacter defluvii</name>
    <dbReference type="NCBI Taxonomy" id="2054411"/>
    <lineage>
        <taxon>Bacteria</taxon>
        <taxon>Pseudomonadati</taxon>
        <taxon>Bacteroidota</taxon>
        <taxon>Cytophagia</taxon>
        <taxon>Cytophagales</taxon>
        <taxon>Hymenobacteraceae</taxon>
        <taxon>Hymenobacter</taxon>
    </lineage>
</organism>
<name>A0ABS3TGF4_9BACT</name>
<keyword evidence="8" id="KW-1185">Reference proteome</keyword>
<evidence type="ECO:0000256" key="2">
    <source>
        <dbReference type="ARBA" id="ARBA00012137"/>
    </source>
</evidence>
<dbReference type="InterPro" id="IPR000764">
    <property type="entry name" value="Uridine_kinase-like"/>
</dbReference>
<sequence length="206" mass="23540">MQQPFIVGITGGSASGKTTFLRRLLASFPEEEICLISQDNYYHPRETQLVDAQGVTNFDLPTSIDSASYAADVLSISQGKEVRRPEYTFNNPDAPVQELVFRPAPIVVVEGIFVFHFEEVARLLNLKVFIDAQEHVKVLRRIVRDRDERGYDLEDVLYRYINHVAPTYDKFIKPYRNDADIIIPNNSRFDMGLEVLVSFLKAKVKA</sequence>
<comment type="pathway">
    <text evidence="1">Pyrimidine metabolism; UMP biosynthesis via salvage pathway; UMP from uridine: step 1/1.</text>
</comment>
<dbReference type="Pfam" id="PF00485">
    <property type="entry name" value="PRK"/>
    <property type="match status" value="1"/>
</dbReference>
<proteinExistence type="predicted"/>
<evidence type="ECO:0000313" key="7">
    <source>
        <dbReference type="EMBL" id="MBO3272732.1"/>
    </source>
</evidence>
<keyword evidence="5 7" id="KW-0418">Kinase</keyword>
<keyword evidence="4" id="KW-0547">Nucleotide-binding</keyword>
<feature type="domain" description="Phosphoribulokinase/uridine kinase" evidence="6">
    <location>
        <begin position="6"/>
        <end position="187"/>
    </location>
</feature>
<comment type="caution">
    <text evidence="7">The sequence shown here is derived from an EMBL/GenBank/DDBJ whole genome shotgun (WGS) entry which is preliminary data.</text>
</comment>
<evidence type="ECO:0000259" key="6">
    <source>
        <dbReference type="Pfam" id="PF00485"/>
    </source>
</evidence>
<evidence type="ECO:0000256" key="4">
    <source>
        <dbReference type="ARBA" id="ARBA00022741"/>
    </source>
</evidence>
<dbReference type="Gene3D" id="3.40.50.300">
    <property type="entry name" value="P-loop containing nucleotide triphosphate hydrolases"/>
    <property type="match status" value="1"/>
</dbReference>
<evidence type="ECO:0000256" key="1">
    <source>
        <dbReference type="ARBA" id="ARBA00004690"/>
    </source>
</evidence>
<evidence type="ECO:0000256" key="5">
    <source>
        <dbReference type="ARBA" id="ARBA00022777"/>
    </source>
</evidence>
<protein>
    <recommendedName>
        <fullName evidence="2">uridine/cytidine kinase</fullName>
        <ecNumber evidence="2">2.7.1.48</ecNumber>
    </recommendedName>
</protein>
<accession>A0ABS3TGF4</accession>
<dbReference type="SUPFAM" id="SSF52540">
    <property type="entry name" value="P-loop containing nucleoside triphosphate hydrolases"/>
    <property type="match status" value="1"/>
</dbReference>
<dbReference type="EC" id="2.7.1.48" evidence="2"/>
<reference evidence="7 8" key="1">
    <citation type="submission" date="2021-03" db="EMBL/GenBank/DDBJ databases">
        <authorList>
            <person name="Kim M.K."/>
        </authorList>
    </citation>
    <scope>NUCLEOTIDE SEQUENCE [LARGE SCALE GENOMIC DNA]</scope>
    <source>
        <strain evidence="7 8">BT507</strain>
    </source>
</reference>
<evidence type="ECO:0000256" key="3">
    <source>
        <dbReference type="ARBA" id="ARBA00022679"/>
    </source>
</evidence>
<dbReference type="InterPro" id="IPR027417">
    <property type="entry name" value="P-loop_NTPase"/>
</dbReference>